<dbReference type="Proteomes" id="UP000719412">
    <property type="component" value="Unassembled WGS sequence"/>
</dbReference>
<reference evidence="1" key="2">
    <citation type="submission" date="2021-08" db="EMBL/GenBank/DDBJ databases">
        <authorList>
            <person name="Eriksson T."/>
        </authorList>
    </citation>
    <scope>NUCLEOTIDE SEQUENCE</scope>
    <source>
        <strain evidence="1">Stoneville</strain>
        <tissue evidence="1">Whole head</tissue>
    </source>
</reference>
<comment type="caution">
    <text evidence="1">The sequence shown here is derived from an EMBL/GenBank/DDBJ whole genome shotgun (WGS) entry which is preliminary data.</text>
</comment>
<accession>A0A8J6HP44</accession>
<evidence type="ECO:0000313" key="2">
    <source>
        <dbReference type="Proteomes" id="UP000719412"/>
    </source>
</evidence>
<organism evidence="1 2">
    <name type="scientific">Tenebrio molitor</name>
    <name type="common">Yellow mealworm beetle</name>
    <dbReference type="NCBI Taxonomy" id="7067"/>
    <lineage>
        <taxon>Eukaryota</taxon>
        <taxon>Metazoa</taxon>
        <taxon>Ecdysozoa</taxon>
        <taxon>Arthropoda</taxon>
        <taxon>Hexapoda</taxon>
        <taxon>Insecta</taxon>
        <taxon>Pterygota</taxon>
        <taxon>Neoptera</taxon>
        <taxon>Endopterygota</taxon>
        <taxon>Coleoptera</taxon>
        <taxon>Polyphaga</taxon>
        <taxon>Cucujiformia</taxon>
        <taxon>Tenebrionidae</taxon>
        <taxon>Tenebrio</taxon>
    </lineage>
</organism>
<name>A0A8J6HP44_TENMO</name>
<sequence length="110" mass="12350">MSRTVHDFLFKGLYGCPKGGVKGGDLEFSRCWCGIVVESTRAGWSDDFFRPKRGLRISGLTALNWRNLDVSRHRIQVPEGGNGCICSPLSKAKSKYEYFILTNFNILKSS</sequence>
<protein>
    <submittedName>
        <fullName evidence="1">Uncharacterized protein</fullName>
    </submittedName>
</protein>
<dbReference type="EMBL" id="JABDTM020016403">
    <property type="protein sequence ID" value="KAH0818881.1"/>
    <property type="molecule type" value="Genomic_DNA"/>
</dbReference>
<dbReference type="AlphaFoldDB" id="A0A8J6HP44"/>
<reference evidence="1" key="1">
    <citation type="journal article" date="2020" name="J Insects Food Feed">
        <title>The yellow mealworm (Tenebrio molitor) genome: a resource for the emerging insects as food and feed industry.</title>
        <authorList>
            <person name="Eriksson T."/>
            <person name="Andere A."/>
            <person name="Kelstrup H."/>
            <person name="Emery V."/>
            <person name="Picard C."/>
        </authorList>
    </citation>
    <scope>NUCLEOTIDE SEQUENCE</scope>
    <source>
        <strain evidence="1">Stoneville</strain>
        <tissue evidence="1">Whole head</tissue>
    </source>
</reference>
<keyword evidence="2" id="KW-1185">Reference proteome</keyword>
<proteinExistence type="predicted"/>
<gene>
    <name evidence="1" type="ORF">GEV33_003910</name>
</gene>
<evidence type="ECO:0000313" key="1">
    <source>
        <dbReference type="EMBL" id="KAH0818881.1"/>
    </source>
</evidence>